<evidence type="ECO:0000256" key="2">
    <source>
        <dbReference type="PROSITE-ProRule" id="PRU00335"/>
    </source>
</evidence>
<proteinExistence type="predicted"/>
<dbReference type="InterPro" id="IPR009057">
    <property type="entry name" value="Homeodomain-like_sf"/>
</dbReference>
<dbReference type="AlphaFoldDB" id="A0A286GXL3"/>
<evidence type="ECO:0000256" key="1">
    <source>
        <dbReference type="ARBA" id="ARBA00023125"/>
    </source>
</evidence>
<accession>A0A286GXL3</accession>
<reference evidence="5" key="1">
    <citation type="submission" date="2017-09" db="EMBL/GenBank/DDBJ databases">
        <authorList>
            <person name="Varghese N."/>
            <person name="Submissions S."/>
        </authorList>
    </citation>
    <scope>NUCLEOTIDE SEQUENCE [LARGE SCALE GENOMIC DNA]</scope>
    <source>
        <strain evidence="5">DSM 29961</strain>
    </source>
</reference>
<dbReference type="OrthoDB" id="836882at2"/>
<name>A0A286GXL3_9BACT</name>
<dbReference type="Pfam" id="PF00440">
    <property type="entry name" value="TetR_N"/>
    <property type="match status" value="1"/>
</dbReference>
<evidence type="ECO:0000259" key="3">
    <source>
        <dbReference type="PROSITE" id="PS50977"/>
    </source>
</evidence>
<gene>
    <name evidence="4" type="ORF">SAMN06269250_0177</name>
</gene>
<dbReference type="SUPFAM" id="SSF46689">
    <property type="entry name" value="Homeodomain-like"/>
    <property type="match status" value="1"/>
</dbReference>
<dbReference type="Proteomes" id="UP000219452">
    <property type="component" value="Unassembled WGS sequence"/>
</dbReference>
<organism evidence="4 5">
    <name type="scientific">Spirosoma fluviale</name>
    <dbReference type="NCBI Taxonomy" id="1597977"/>
    <lineage>
        <taxon>Bacteria</taxon>
        <taxon>Pseudomonadati</taxon>
        <taxon>Bacteroidota</taxon>
        <taxon>Cytophagia</taxon>
        <taxon>Cytophagales</taxon>
        <taxon>Cytophagaceae</taxon>
        <taxon>Spirosoma</taxon>
    </lineage>
</organism>
<sequence length="216" mass="24672">MSINLKDEKVILNSKKNSQVTRQAILNSFRAVVARKGLDQISIREVAEEAGVSAVLIYRYFGGLYGLITTFIQDSDLHPKWGRLDQLFIKGLTEENISKVWYLHFRQVINNHRELKEYREILKATIKSDQETGMKIGNLLDDQLVDFFSNVPAVKNVDTQMISTLLIGGLSYISILASDNKQFMHMDFNSEDNWQRIDSAIKTILLSLNTTDESKV</sequence>
<dbReference type="Gene3D" id="1.10.357.10">
    <property type="entry name" value="Tetracycline Repressor, domain 2"/>
    <property type="match status" value="1"/>
</dbReference>
<dbReference type="RefSeq" id="WP_097132221.1">
    <property type="nucleotide sequence ID" value="NZ_OCNH01000011.1"/>
</dbReference>
<keyword evidence="5" id="KW-1185">Reference proteome</keyword>
<dbReference type="GO" id="GO:0003677">
    <property type="term" value="F:DNA binding"/>
    <property type="evidence" value="ECO:0007669"/>
    <property type="project" value="UniProtKB-UniRule"/>
</dbReference>
<dbReference type="PROSITE" id="PS50977">
    <property type="entry name" value="HTH_TETR_2"/>
    <property type="match status" value="1"/>
</dbReference>
<protein>
    <submittedName>
        <fullName evidence="4">Transcriptional regulator, TetR family</fullName>
    </submittedName>
</protein>
<dbReference type="EMBL" id="OCNH01000011">
    <property type="protein sequence ID" value="SOD99804.1"/>
    <property type="molecule type" value="Genomic_DNA"/>
</dbReference>
<keyword evidence="1 2" id="KW-0238">DNA-binding</keyword>
<evidence type="ECO:0000313" key="5">
    <source>
        <dbReference type="Proteomes" id="UP000219452"/>
    </source>
</evidence>
<feature type="domain" description="HTH tetR-type" evidence="3">
    <location>
        <begin position="19"/>
        <end position="79"/>
    </location>
</feature>
<feature type="DNA-binding region" description="H-T-H motif" evidence="2">
    <location>
        <begin position="42"/>
        <end position="61"/>
    </location>
</feature>
<evidence type="ECO:0000313" key="4">
    <source>
        <dbReference type="EMBL" id="SOD99804.1"/>
    </source>
</evidence>
<dbReference type="InterPro" id="IPR001647">
    <property type="entry name" value="HTH_TetR"/>
</dbReference>